<organism evidence="1">
    <name type="scientific">marine sediment metagenome</name>
    <dbReference type="NCBI Taxonomy" id="412755"/>
    <lineage>
        <taxon>unclassified sequences</taxon>
        <taxon>metagenomes</taxon>
        <taxon>ecological metagenomes</taxon>
    </lineage>
</organism>
<reference evidence="1" key="1">
    <citation type="journal article" date="2014" name="Front. Microbiol.">
        <title>High frequency of phylogenetically diverse reductive dehalogenase-homologous genes in deep subseafloor sedimentary metagenomes.</title>
        <authorList>
            <person name="Kawai M."/>
            <person name="Futagami T."/>
            <person name="Toyoda A."/>
            <person name="Takaki Y."/>
            <person name="Nishi S."/>
            <person name="Hori S."/>
            <person name="Arai W."/>
            <person name="Tsubouchi T."/>
            <person name="Morono Y."/>
            <person name="Uchiyama I."/>
            <person name="Ito T."/>
            <person name="Fujiyama A."/>
            <person name="Inagaki F."/>
            <person name="Takami H."/>
        </authorList>
    </citation>
    <scope>NUCLEOTIDE SEQUENCE</scope>
    <source>
        <strain evidence="1">Expedition CK06-06</strain>
    </source>
</reference>
<accession>X1GC89</accession>
<dbReference type="EMBL" id="BARU01010940">
    <property type="protein sequence ID" value="GAH39209.1"/>
    <property type="molecule type" value="Genomic_DNA"/>
</dbReference>
<evidence type="ECO:0000313" key="1">
    <source>
        <dbReference type="EMBL" id="GAH39209.1"/>
    </source>
</evidence>
<name>X1GC89_9ZZZZ</name>
<gene>
    <name evidence="1" type="ORF">S03H2_20703</name>
</gene>
<sequence length="222" mass="23705">FTAGRMAIINNASGIIEQGTNTDTDVADAVTKKHAANADTDLDGTFEATFAKKADKLDVFAATTEAELYTVLSDVDEFIEAGDPIERNYYSALGSDNTYSGNADVDTIVVGEAVAFGDLLYHKWSDHEYYKAQANIYATARCEVIALESKTNGQSCLVLRKGYIRDDNAFAFGAVAVFLNDDTAGTCSSTAPAESGDQIQIVGTAKSADILFFNPSMDVGEI</sequence>
<protein>
    <submittedName>
        <fullName evidence="1">Uncharacterized protein</fullName>
    </submittedName>
</protein>
<dbReference type="AlphaFoldDB" id="X1GC89"/>
<feature type="non-terminal residue" evidence="1">
    <location>
        <position position="1"/>
    </location>
</feature>
<proteinExistence type="predicted"/>
<comment type="caution">
    <text evidence="1">The sequence shown here is derived from an EMBL/GenBank/DDBJ whole genome shotgun (WGS) entry which is preliminary data.</text>
</comment>